<dbReference type="Gene3D" id="2.60.40.4070">
    <property type="match status" value="1"/>
</dbReference>
<dbReference type="Proteomes" id="UP000470384">
    <property type="component" value="Unassembled WGS sequence"/>
</dbReference>
<feature type="domain" description="FlgD/Vpr Ig-like" evidence="6">
    <location>
        <begin position="108"/>
        <end position="173"/>
    </location>
</feature>
<name>A0A845QEJ7_9HYPH</name>
<dbReference type="GeneID" id="300653839"/>
<evidence type="ECO:0000256" key="5">
    <source>
        <dbReference type="RuleBase" id="RU362076"/>
    </source>
</evidence>
<evidence type="ECO:0000259" key="6">
    <source>
        <dbReference type="Pfam" id="PF13860"/>
    </source>
</evidence>
<dbReference type="Pfam" id="PF13861">
    <property type="entry name" value="FLgD_tudor"/>
    <property type="match status" value="1"/>
</dbReference>
<dbReference type="Pfam" id="PF03963">
    <property type="entry name" value="FlgD"/>
    <property type="match status" value="1"/>
</dbReference>
<comment type="similarity">
    <text evidence="1 5">Belongs to the FlgD family.</text>
</comment>
<comment type="function">
    <text evidence="4 5">Required for flagellar hook formation. May act as a scaffolding protein.</text>
</comment>
<dbReference type="GO" id="GO:0044781">
    <property type="term" value="P:bacterial-type flagellum organization"/>
    <property type="evidence" value="ECO:0007669"/>
    <property type="project" value="UniProtKB-UniRule"/>
</dbReference>
<organism evidence="8 9">
    <name type="scientific">Pyruvatibacter mobilis</name>
    <dbReference type="NCBI Taxonomy" id="1712261"/>
    <lineage>
        <taxon>Bacteria</taxon>
        <taxon>Pseudomonadati</taxon>
        <taxon>Pseudomonadota</taxon>
        <taxon>Alphaproteobacteria</taxon>
        <taxon>Hyphomicrobiales</taxon>
        <taxon>Parvibaculaceae</taxon>
        <taxon>Pyruvatibacter</taxon>
    </lineage>
</organism>
<dbReference type="OrthoDB" id="9785233at2"/>
<evidence type="ECO:0000256" key="2">
    <source>
        <dbReference type="ARBA" id="ARBA00016013"/>
    </source>
</evidence>
<dbReference type="InterPro" id="IPR025965">
    <property type="entry name" value="FlgD/Vpr_Ig-like"/>
</dbReference>
<dbReference type="AlphaFoldDB" id="A0A845QEJ7"/>
<evidence type="ECO:0000256" key="1">
    <source>
        <dbReference type="ARBA" id="ARBA00010577"/>
    </source>
</evidence>
<evidence type="ECO:0000259" key="7">
    <source>
        <dbReference type="Pfam" id="PF13861"/>
    </source>
</evidence>
<keyword evidence="9" id="KW-1185">Reference proteome</keyword>
<dbReference type="InterPro" id="IPR025963">
    <property type="entry name" value="FLgD_Tudor"/>
</dbReference>
<evidence type="ECO:0000313" key="8">
    <source>
        <dbReference type="EMBL" id="NBG96656.1"/>
    </source>
</evidence>
<evidence type="ECO:0000256" key="4">
    <source>
        <dbReference type="ARBA" id="ARBA00024746"/>
    </source>
</evidence>
<protein>
    <recommendedName>
        <fullName evidence="2 5">Basal-body rod modification protein FlgD</fullName>
    </recommendedName>
</protein>
<evidence type="ECO:0000313" key="9">
    <source>
        <dbReference type="Proteomes" id="UP000470384"/>
    </source>
</evidence>
<comment type="caution">
    <text evidence="8">The sequence shown here is derived from an EMBL/GenBank/DDBJ whole genome shotgun (WGS) entry which is preliminary data.</text>
</comment>
<dbReference type="Gene3D" id="2.30.30.910">
    <property type="match status" value="1"/>
</dbReference>
<dbReference type="RefSeq" id="WP_160588705.1">
    <property type="nucleotide sequence ID" value="NZ_BMHN01000001.1"/>
</dbReference>
<proteinExistence type="inferred from homology"/>
<dbReference type="EMBL" id="WXYQ01000011">
    <property type="protein sequence ID" value="NBG96656.1"/>
    <property type="molecule type" value="Genomic_DNA"/>
</dbReference>
<dbReference type="Pfam" id="PF13860">
    <property type="entry name" value="FlgD_ig"/>
    <property type="match status" value="1"/>
</dbReference>
<dbReference type="InterPro" id="IPR005648">
    <property type="entry name" value="FlgD"/>
</dbReference>
<sequence length="228" mass="24296">MPTAISGVSSPADQTAASSNASATLNQNFDTFLTLLTTQLQNQDPLEPLKSQEFTNQLVQFSNVEQTIATNRNLEQLLNLTFANFATDAVGYIGKEVVAESPNAVLTEGNVNWGYEIDGTADKVQLFVTDSAGRLVHTEEKGTQSGTNSFAWDGKDANGRQLADGTYSLRVIAIDANENELDVKMRQTGTVTAVEFDSDSPVLTVNGSGVLLSDVVTVRDKPAATTGS</sequence>
<reference evidence="8 9" key="1">
    <citation type="journal article" date="2016" name="Int. J. Syst. Evol. Microbiol.">
        <title>Pyruvatibacter mobilis gen. nov., sp. nov., a marine bacterium from the culture broth of Picochlorum sp. 122.</title>
        <authorList>
            <person name="Wang G."/>
            <person name="Tang M."/>
            <person name="Wu H."/>
            <person name="Dai S."/>
            <person name="Li T."/>
            <person name="Chen C."/>
            <person name="He H."/>
            <person name="Fan J."/>
            <person name="Xiang W."/>
            <person name="Li X."/>
        </authorList>
    </citation>
    <scope>NUCLEOTIDE SEQUENCE [LARGE SCALE GENOMIC DNA]</scope>
    <source>
        <strain evidence="8 9">GYP-11</strain>
    </source>
</reference>
<feature type="domain" description="FlgD Tudor-like" evidence="7">
    <location>
        <begin position="86"/>
        <end position="215"/>
    </location>
</feature>
<accession>A0A845QEJ7</accession>
<evidence type="ECO:0000256" key="3">
    <source>
        <dbReference type="ARBA" id="ARBA00022795"/>
    </source>
</evidence>
<gene>
    <name evidence="8" type="ORF">GTQ45_13020</name>
</gene>
<keyword evidence="3 5" id="KW-1005">Bacterial flagellum biogenesis</keyword>